<dbReference type="GO" id="GO:0005739">
    <property type="term" value="C:mitochondrion"/>
    <property type="evidence" value="ECO:0007669"/>
    <property type="project" value="TreeGrafter"/>
</dbReference>
<dbReference type="GO" id="GO:0004792">
    <property type="term" value="F:thiosulfate-cyanide sulfurtransferase activity"/>
    <property type="evidence" value="ECO:0007669"/>
    <property type="project" value="TreeGrafter"/>
</dbReference>
<dbReference type="EMBL" id="BBXM02000009">
    <property type="protein sequence ID" value="GIC94114.1"/>
    <property type="molecule type" value="Genomic_DNA"/>
</dbReference>
<comment type="caution">
    <text evidence="2">The sequence shown here is derived from an EMBL/GenBank/DDBJ whole genome shotgun (WGS) entry which is preliminary data.</text>
</comment>
<dbReference type="PANTHER" id="PTHR44086:SF10">
    <property type="entry name" value="THIOSULFATE SULFURTRANSFERASE_RHODANESE-LIKE DOMAIN-CONTAINING PROTEIN 3"/>
    <property type="match status" value="1"/>
</dbReference>
<dbReference type="SUPFAM" id="SSF52821">
    <property type="entry name" value="Rhodanese/Cell cycle control phosphatase"/>
    <property type="match status" value="1"/>
</dbReference>
<gene>
    <name evidence="2" type="ORF">Aud_010609</name>
</gene>
<dbReference type="AlphaFoldDB" id="A0A8E0R2X0"/>
<feature type="domain" description="Rhodanese" evidence="1">
    <location>
        <begin position="112"/>
        <end position="218"/>
    </location>
</feature>
<dbReference type="GeneID" id="66998086"/>
<sequence length="225" mass="24521">MASVLSIRRPIAALAARTAKQTPQKATPHAAVTTLLSSPASPRSYYTAPRSQTARLALASRNNIQQQLSHWQQTIRRINHATAQPPRSWKFEDINAALPSDPNGPPSPPASPQRKLILVDVREPAELTSTGIIPTAVAVPLASQPDALFLTPDEFETRFGFPKPGIQEEGDIVFYCKAGVRANTAAQLAVQAGYNPDRIGVYEGSWLDWADKGGRVEKWEGPEHE</sequence>
<protein>
    <recommendedName>
        <fullName evidence="1">Rhodanese domain-containing protein</fullName>
    </recommendedName>
</protein>
<reference evidence="2" key="1">
    <citation type="journal article" date="2015" name="Genome Announc.">
        <title>Draft Genome Sequence of the Pathogenic Filamentous Fungus Aspergillus udagawae Strain IFM 46973T.</title>
        <authorList>
            <person name="Kusuya Y."/>
            <person name="Takahashi-Nakaguchi A."/>
            <person name="Takahashi H."/>
            <person name="Yaguchi T."/>
        </authorList>
    </citation>
    <scope>NUCLEOTIDE SEQUENCE</scope>
    <source>
        <strain evidence="2">IFM 46973</strain>
    </source>
</reference>
<proteinExistence type="predicted"/>
<dbReference type="PANTHER" id="PTHR44086">
    <property type="entry name" value="THIOSULFATE SULFURTRANSFERASE RDL2, MITOCHONDRIAL-RELATED"/>
    <property type="match status" value="1"/>
</dbReference>
<dbReference type="InterPro" id="IPR001763">
    <property type="entry name" value="Rhodanese-like_dom"/>
</dbReference>
<dbReference type="CDD" id="cd01519">
    <property type="entry name" value="RHOD_HSP67B2"/>
    <property type="match status" value="1"/>
</dbReference>
<dbReference type="RefSeq" id="XP_043151380.1">
    <property type="nucleotide sequence ID" value="XM_043295445.1"/>
</dbReference>
<organism evidence="2 3">
    <name type="scientific">Aspergillus udagawae</name>
    <dbReference type="NCBI Taxonomy" id="91492"/>
    <lineage>
        <taxon>Eukaryota</taxon>
        <taxon>Fungi</taxon>
        <taxon>Dikarya</taxon>
        <taxon>Ascomycota</taxon>
        <taxon>Pezizomycotina</taxon>
        <taxon>Eurotiomycetes</taxon>
        <taxon>Eurotiomycetidae</taxon>
        <taxon>Eurotiales</taxon>
        <taxon>Aspergillaceae</taxon>
        <taxon>Aspergillus</taxon>
        <taxon>Aspergillus subgen. Fumigati</taxon>
    </lineage>
</organism>
<reference evidence="2" key="2">
    <citation type="submission" date="2021-01" db="EMBL/GenBank/DDBJ databases">
        <title>Pan-genome distribution and transcriptional activeness of fungal secondary metabolism genes in Aspergillus section Fumigati.</title>
        <authorList>
            <person name="Takahashi H."/>
            <person name="Umemura M."/>
            <person name="Ninomiya A."/>
            <person name="Kusuya Y."/>
            <person name="Urayama S."/>
            <person name="Shimizu M."/>
            <person name="Watanabe A."/>
            <person name="Kamei K."/>
            <person name="Yaguchi T."/>
            <person name="Hagiwara D."/>
        </authorList>
    </citation>
    <scope>NUCLEOTIDE SEQUENCE</scope>
    <source>
        <strain evidence="2">IFM 46973</strain>
    </source>
</reference>
<dbReference type="InterPro" id="IPR036873">
    <property type="entry name" value="Rhodanese-like_dom_sf"/>
</dbReference>
<dbReference type="PROSITE" id="PS50206">
    <property type="entry name" value="RHODANESE_3"/>
    <property type="match status" value="1"/>
</dbReference>
<accession>A0A8E0R2X0</accession>
<dbReference type="Proteomes" id="UP000036893">
    <property type="component" value="Unassembled WGS sequence"/>
</dbReference>
<dbReference type="Pfam" id="PF00581">
    <property type="entry name" value="Rhodanese"/>
    <property type="match status" value="1"/>
</dbReference>
<dbReference type="SMART" id="SM00450">
    <property type="entry name" value="RHOD"/>
    <property type="match status" value="1"/>
</dbReference>
<name>A0A8E0R2X0_9EURO</name>
<evidence type="ECO:0000313" key="2">
    <source>
        <dbReference type="EMBL" id="GIC94114.1"/>
    </source>
</evidence>
<evidence type="ECO:0000259" key="1">
    <source>
        <dbReference type="PROSITE" id="PS50206"/>
    </source>
</evidence>
<dbReference type="Gene3D" id="3.40.250.10">
    <property type="entry name" value="Rhodanese-like domain"/>
    <property type="match status" value="1"/>
</dbReference>
<evidence type="ECO:0000313" key="3">
    <source>
        <dbReference type="Proteomes" id="UP000036893"/>
    </source>
</evidence>